<accession>A0A231V397</accession>
<evidence type="ECO:0000313" key="5">
    <source>
        <dbReference type="Proteomes" id="UP000215405"/>
    </source>
</evidence>
<dbReference type="EMBL" id="NBYO01000001">
    <property type="protein sequence ID" value="OXT02620.1"/>
    <property type="molecule type" value="Genomic_DNA"/>
</dbReference>
<dbReference type="InterPro" id="IPR011250">
    <property type="entry name" value="OMP/PagP_B-barrel"/>
</dbReference>
<evidence type="ECO:0000313" key="4">
    <source>
        <dbReference type="EMBL" id="OXT02620.1"/>
    </source>
</evidence>
<evidence type="ECO:0000256" key="1">
    <source>
        <dbReference type="ARBA" id="ARBA00022729"/>
    </source>
</evidence>
<organism evidence="4 5">
    <name type="scientific">Notoacmeibacter marinus</name>
    <dbReference type="NCBI Taxonomy" id="1876515"/>
    <lineage>
        <taxon>Bacteria</taxon>
        <taxon>Pseudomonadati</taxon>
        <taxon>Pseudomonadota</taxon>
        <taxon>Alphaproteobacteria</taxon>
        <taxon>Hyphomicrobiales</taxon>
        <taxon>Notoacmeibacteraceae</taxon>
        <taxon>Notoacmeibacter</taxon>
    </lineage>
</organism>
<comment type="caution">
    <text evidence="4">The sequence shown here is derived from an EMBL/GenBank/DDBJ whole genome shotgun (WGS) entry which is preliminary data.</text>
</comment>
<proteinExistence type="predicted"/>
<protein>
    <recommendedName>
        <fullName evidence="3">Outer membrane protein beta-barrel domain-containing protein</fullName>
    </recommendedName>
</protein>
<dbReference type="Pfam" id="PF13505">
    <property type="entry name" value="OMP_b-brl"/>
    <property type="match status" value="1"/>
</dbReference>
<dbReference type="RefSeq" id="WP_094076571.1">
    <property type="nucleotide sequence ID" value="NZ_NBYO01000001.1"/>
</dbReference>
<dbReference type="Gene3D" id="2.40.160.20">
    <property type="match status" value="1"/>
</dbReference>
<keyword evidence="1 2" id="KW-0732">Signal</keyword>
<sequence length="269" mass="29202">MRHLPIALSAIASLLGGAGAHAADYDYNPPLVEEAAFPEMEEYVPVETKTQWYIRGDLGVDIMNIPETFSSSDSTSYNSIGSISGSIAAGYYFNDLFRMEGELGYTGLGDFDTDPTSALCPGTDTAIPGSTTVPCFVERDGGSHAWSFLVSGFFDFGTFARITPYVGAGAGIAYTDYGVKTETECTSAGTRTCSFPGTLYNDEREREFKFAYQLSAGASYDLTDRLKLDLGYRLFGIPGAKQAVRDGDDVKFEDSTMQHQIRLGLRLDL</sequence>
<evidence type="ECO:0000256" key="2">
    <source>
        <dbReference type="SAM" id="SignalP"/>
    </source>
</evidence>
<feature type="signal peptide" evidence="2">
    <location>
        <begin position="1"/>
        <end position="22"/>
    </location>
</feature>
<dbReference type="AlphaFoldDB" id="A0A231V397"/>
<feature type="domain" description="Outer membrane protein beta-barrel" evidence="3">
    <location>
        <begin position="46"/>
        <end position="263"/>
    </location>
</feature>
<evidence type="ECO:0000259" key="3">
    <source>
        <dbReference type="Pfam" id="PF13505"/>
    </source>
</evidence>
<reference evidence="5" key="1">
    <citation type="journal article" date="2017" name="Int. J. Syst. Evol. Microbiol.">
        <title>Notoacmeibacter marinus gen. nov., sp. nov., isolated from the gut of a limpet and proposal of Notoacmeibacteraceae fam. nov. in the order Rhizobiales of the class Alphaproteobacteria.</title>
        <authorList>
            <person name="Huang Z."/>
            <person name="Guo F."/>
            <person name="Lai Q."/>
        </authorList>
    </citation>
    <scope>NUCLEOTIDE SEQUENCE [LARGE SCALE GENOMIC DNA]</scope>
    <source>
        <strain evidence="5">XMTR2A4</strain>
    </source>
</reference>
<dbReference type="InterPro" id="IPR027385">
    <property type="entry name" value="Beta-barrel_OMP"/>
</dbReference>
<name>A0A231V397_9HYPH</name>
<feature type="chain" id="PRO_5012398558" description="Outer membrane protein beta-barrel domain-containing protein" evidence="2">
    <location>
        <begin position="23"/>
        <end position="269"/>
    </location>
</feature>
<dbReference type="SUPFAM" id="SSF56925">
    <property type="entry name" value="OMPA-like"/>
    <property type="match status" value="1"/>
</dbReference>
<keyword evidence="5" id="KW-1185">Reference proteome</keyword>
<gene>
    <name evidence="4" type="ORF">B7H23_06950</name>
</gene>
<dbReference type="Proteomes" id="UP000215405">
    <property type="component" value="Unassembled WGS sequence"/>
</dbReference>